<dbReference type="NCBIfam" id="TIGR03901">
    <property type="entry name" value="MYXO-CTERM"/>
    <property type="match status" value="1"/>
</dbReference>
<protein>
    <recommendedName>
        <fullName evidence="2">Peptidase S1 domain-containing protein</fullName>
    </recommendedName>
</protein>
<sequence>MATPPNFLTCGKGFSAPVAASNFMVTTSYDAAANIYNSSNPVWPTADGVTWWSVKSIAVPPTNDICGEDLSALTLTSPINGVCPLIPNVDTQPSDGETYEAVGFGITSPRGQTAGTRYDVTGMTVQCFGSSDCGDTTISATKEWIGGSPTSKGTCEGDSGGPALDSLGRVIGSVSRGPAGACNSTIYESYSGQAAWIKKVAADAASDGGYTAAGWVTGGATSDSANGYCPTADAGAADAGAADAGTDAGDASDGADADAAAAHDASSGAVEDSGPVEEDASIGATADAATSDNAVIGDTSGDGCGCVTAGASPEGARNASFALALLALVLPMRRRMRRARAAVAPPEGSSAW</sequence>
<gene>
    <name evidence="3" type="ORF">AKJ09_02407</name>
</gene>
<organism evidence="3 4">
    <name type="scientific">Labilithrix luteola</name>
    <dbReference type="NCBI Taxonomy" id="1391654"/>
    <lineage>
        <taxon>Bacteria</taxon>
        <taxon>Pseudomonadati</taxon>
        <taxon>Myxococcota</taxon>
        <taxon>Polyangia</taxon>
        <taxon>Polyangiales</taxon>
        <taxon>Labilitrichaceae</taxon>
        <taxon>Labilithrix</taxon>
    </lineage>
</organism>
<feature type="domain" description="Peptidase S1" evidence="2">
    <location>
        <begin position="1"/>
        <end position="202"/>
    </location>
</feature>
<reference evidence="3 4" key="1">
    <citation type="submission" date="2015-08" db="EMBL/GenBank/DDBJ databases">
        <authorList>
            <person name="Babu N.S."/>
            <person name="Beckwith C.J."/>
            <person name="Beseler K.G."/>
            <person name="Brison A."/>
            <person name="Carone J.V."/>
            <person name="Caskin T.P."/>
            <person name="Diamond M."/>
            <person name="Durham M.E."/>
            <person name="Foxe J.M."/>
            <person name="Go M."/>
            <person name="Henderson B.A."/>
            <person name="Jones I.B."/>
            <person name="McGettigan J.A."/>
            <person name="Micheletti S.J."/>
            <person name="Nasrallah M.E."/>
            <person name="Ortiz D."/>
            <person name="Piller C.R."/>
            <person name="Privatt S.R."/>
            <person name="Schneider S.L."/>
            <person name="Sharp S."/>
            <person name="Smith T.C."/>
            <person name="Stanton J.D."/>
            <person name="Ullery H.E."/>
            <person name="Wilson R.J."/>
            <person name="Serrano M.G."/>
            <person name="Buck G."/>
            <person name="Lee V."/>
            <person name="Wang Y."/>
            <person name="Carvalho R."/>
            <person name="Voegtly L."/>
            <person name="Shi R."/>
            <person name="Duckworth R."/>
            <person name="Johnson A."/>
            <person name="Loviza R."/>
            <person name="Walstead R."/>
            <person name="Shah Z."/>
            <person name="Kiflezghi M."/>
            <person name="Wade K."/>
            <person name="Ball S.L."/>
            <person name="Bradley K.W."/>
            <person name="Asai D.J."/>
            <person name="Bowman C.A."/>
            <person name="Russell D.A."/>
            <person name="Pope W.H."/>
            <person name="Jacobs-Sera D."/>
            <person name="Hendrix R.W."/>
            <person name="Hatfull G.F."/>
        </authorList>
    </citation>
    <scope>NUCLEOTIDE SEQUENCE [LARGE SCALE GENOMIC DNA]</scope>
    <source>
        <strain evidence="3 4">DSM 27648</strain>
    </source>
</reference>
<dbReference type="PROSITE" id="PS50240">
    <property type="entry name" value="TRYPSIN_DOM"/>
    <property type="match status" value="1"/>
</dbReference>
<evidence type="ECO:0000259" key="2">
    <source>
        <dbReference type="PROSITE" id="PS50240"/>
    </source>
</evidence>
<name>A0A0K1PQE5_9BACT</name>
<dbReference type="SUPFAM" id="SSF50494">
    <property type="entry name" value="Trypsin-like serine proteases"/>
    <property type="match status" value="1"/>
</dbReference>
<evidence type="ECO:0000313" key="3">
    <source>
        <dbReference type="EMBL" id="AKU95743.1"/>
    </source>
</evidence>
<keyword evidence="4" id="KW-1185">Reference proteome</keyword>
<dbReference type="Gene3D" id="2.40.10.10">
    <property type="entry name" value="Trypsin-like serine proteases"/>
    <property type="match status" value="1"/>
</dbReference>
<dbReference type="STRING" id="1391654.AKJ09_02407"/>
<evidence type="ECO:0000313" key="4">
    <source>
        <dbReference type="Proteomes" id="UP000064967"/>
    </source>
</evidence>
<evidence type="ECO:0000256" key="1">
    <source>
        <dbReference type="SAM" id="MobiDB-lite"/>
    </source>
</evidence>
<dbReference type="GO" id="GO:0004252">
    <property type="term" value="F:serine-type endopeptidase activity"/>
    <property type="evidence" value="ECO:0007669"/>
    <property type="project" value="InterPro"/>
</dbReference>
<dbReference type="GO" id="GO:0006508">
    <property type="term" value="P:proteolysis"/>
    <property type="evidence" value="ECO:0007669"/>
    <property type="project" value="InterPro"/>
</dbReference>
<proteinExistence type="predicted"/>
<dbReference type="InterPro" id="IPR009003">
    <property type="entry name" value="Peptidase_S1_PA"/>
</dbReference>
<dbReference type="Proteomes" id="UP000064967">
    <property type="component" value="Chromosome"/>
</dbReference>
<dbReference type="InterPro" id="IPR043504">
    <property type="entry name" value="Peptidase_S1_PA_chymotrypsin"/>
</dbReference>
<dbReference type="EMBL" id="CP012333">
    <property type="protein sequence ID" value="AKU95743.1"/>
    <property type="molecule type" value="Genomic_DNA"/>
</dbReference>
<dbReference type="InterPro" id="IPR001254">
    <property type="entry name" value="Trypsin_dom"/>
</dbReference>
<feature type="region of interest" description="Disordered" evidence="1">
    <location>
        <begin position="239"/>
        <end position="282"/>
    </location>
</feature>
<dbReference type="KEGG" id="llu:AKJ09_02407"/>
<dbReference type="InterPro" id="IPR024038">
    <property type="entry name" value="MYXO-CTERM"/>
</dbReference>
<feature type="compositionally biased region" description="Low complexity" evidence="1">
    <location>
        <begin position="239"/>
        <end position="269"/>
    </location>
</feature>
<dbReference type="AlphaFoldDB" id="A0A0K1PQE5"/>
<dbReference type="Pfam" id="PF00089">
    <property type="entry name" value="Trypsin"/>
    <property type="match status" value="1"/>
</dbReference>
<accession>A0A0K1PQE5</accession>